<dbReference type="Proteomes" id="UP000285794">
    <property type="component" value="Unassembled WGS sequence"/>
</dbReference>
<dbReference type="AlphaFoldDB" id="A0A425XWH9"/>
<gene>
    <name evidence="1" type="ORF">DWB61_17300</name>
</gene>
<evidence type="ECO:0000313" key="2">
    <source>
        <dbReference type="Proteomes" id="UP000285794"/>
    </source>
</evidence>
<dbReference type="EMBL" id="QQWG01000032">
    <property type="protein sequence ID" value="RRG18998.1"/>
    <property type="molecule type" value="Genomic_DNA"/>
</dbReference>
<dbReference type="RefSeq" id="WP_156190282.1">
    <property type="nucleotide sequence ID" value="NZ_JAPXVP010000030.1"/>
</dbReference>
<accession>A0A425XWH9</accession>
<proteinExistence type="predicted"/>
<organism evidence="1 2">
    <name type="scientific">Ancylomarina euxinus</name>
    <dbReference type="NCBI Taxonomy" id="2283627"/>
    <lineage>
        <taxon>Bacteria</taxon>
        <taxon>Pseudomonadati</taxon>
        <taxon>Bacteroidota</taxon>
        <taxon>Bacteroidia</taxon>
        <taxon>Marinilabiliales</taxon>
        <taxon>Marinifilaceae</taxon>
        <taxon>Ancylomarina</taxon>
    </lineage>
</organism>
<comment type="caution">
    <text evidence="1">The sequence shown here is derived from an EMBL/GenBank/DDBJ whole genome shotgun (WGS) entry which is preliminary data.</text>
</comment>
<reference evidence="1 2" key="1">
    <citation type="submission" date="2018-07" db="EMBL/GenBank/DDBJ databases">
        <title>Draft genome sequence of Ancylomarina sp. M1P.</title>
        <authorList>
            <person name="Yadav S."/>
            <person name="Villanueva L."/>
            <person name="Damste J.S.S."/>
        </authorList>
    </citation>
    <scope>NUCLEOTIDE SEQUENCE [LARGE SCALE GENOMIC DNA]</scope>
    <source>
        <strain evidence="1 2">M1P</strain>
    </source>
</reference>
<sequence length="211" mass="24278">MGRLRVSLINKHQQATLIGLLKNKVRMKQVEDESISSLLSELGLVFFLGQSVESNLVILLGMAKKSGELKSDKSVRELMTMYFSRTMGNIKKSVSELININEDLEEILKVALDSRNWLAHSFYREYAPSAFDENYRNKAKVVLNKAKEIFERTNELIIVEIELQSAKCGFSQDKLNQMRTDGMQNYIACEKAPNELWDESLNKTSWQNYEI</sequence>
<protein>
    <submittedName>
        <fullName evidence="1">Uncharacterized protein</fullName>
    </submittedName>
</protein>
<name>A0A425XWH9_9BACT</name>
<evidence type="ECO:0000313" key="1">
    <source>
        <dbReference type="EMBL" id="RRG18998.1"/>
    </source>
</evidence>
<keyword evidence="2" id="KW-1185">Reference proteome</keyword>